<organism evidence="2 3">
    <name type="scientific">Cucurbita moschata</name>
    <name type="common">Winter crookneck squash</name>
    <name type="synonym">Cucurbita pepo var. moschata</name>
    <dbReference type="NCBI Taxonomy" id="3662"/>
    <lineage>
        <taxon>Eukaryota</taxon>
        <taxon>Viridiplantae</taxon>
        <taxon>Streptophyta</taxon>
        <taxon>Embryophyta</taxon>
        <taxon>Tracheophyta</taxon>
        <taxon>Spermatophyta</taxon>
        <taxon>Magnoliopsida</taxon>
        <taxon>eudicotyledons</taxon>
        <taxon>Gunneridae</taxon>
        <taxon>Pentapetalae</taxon>
        <taxon>rosids</taxon>
        <taxon>fabids</taxon>
        <taxon>Cucurbitales</taxon>
        <taxon>Cucurbitaceae</taxon>
        <taxon>Cucurbiteae</taxon>
        <taxon>Cucurbita</taxon>
    </lineage>
</organism>
<feature type="region of interest" description="Disordered" evidence="1">
    <location>
        <begin position="274"/>
        <end position="298"/>
    </location>
</feature>
<feature type="region of interest" description="Disordered" evidence="1">
    <location>
        <begin position="178"/>
        <end position="212"/>
    </location>
</feature>
<proteinExistence type="predicted"/>
<dbReference type="GeneID" id="111439112"/>
<protein>
    <submittedName>
        <fullName evidence="3">Protein LAZY 1-like</fullName>
    </submittedName>
</protein>
<evidence type="ECO:0000313" key="2">
    <source>
        <dbReference type="Proteomes" id="UP000504609"/>
    </source>
</evidence>
<dbReference type="InterPro" id="IPR038928">
    <property type="entry name" value="LAZY1"/>
</dbReference>
<evidence type="ECO:0000256" key="1">
    <source>
        <dbReference type="SAM" id="MobiDB-lite"/>
    </source>
</evidence>
<dbReference type="RefSeq" id="XP_022932602.1">
    <property type="nucleotide sequence ID" value="XM_023076834.1"/>
</dbReference>
<reference evidence="3" key="1">
    <citation type="submission" date="2025-08" db="UniProtKB">
        <authorList>
            <consortium name="RefSeq"/>
        </authorList>
    </citation>
    <scope>IDENTIFICATION</scope>
    <source>
        <tissue evidence="3">Young leaves</tissue>
    </source>
</reference>
<dbReference type="GO" id="GO:0009630">
    <property type="term" value="P:gravitropism"/>
    <property type="evidence" value="ECO:0007669"/>
    <property type="project" value="InterPro"/>
</dbReference>
<accession>A0A6J1EX80</accession>
<feature type="compositionally biased region" description="Polar residues" evidence="1">
    <location>
        <begin position="137"/>
        <end position="146"/>
    </location>
</feature>
<dbReference type="KEGG" id="cmos:111439112"/>
<dbReference type="PANTHER" id="PTHR34959">
    <property type="entry name" value="PROTEIN LAZY 1"/>
    <property type="match status" value="1"/>
</dbReference>
<dbReference type="AlphaFoldDB" id="A0A6J1EX80"/>
<feature type="compositionally biased region" description="Basic and acidic residues" evidence="1">
    <location>
        <begin position="274"/>
        <end position="295"/>
    </location>
</feature>
<dbReference type="PANTHER" id="PTHR34959:SF3">
    <property type="entry name" value="PROTEIN LAZY 1"/>
    <property type="match status" value="1"/>
</dbReference>
<feature type="region of interest" description="Disordered" evidence="1">
    <location>
        <begin position="125"/>
        <end position="154"/>
    </location>
</feature>
<feature type="compositionally biased region" description="Basic and acidic residues" evidence="1">
    <location>
        <begin position="196"/>
        <end position="212"/>
    </location>
</feature>
<dbReference type="Proteomes" id="UP000504609">
    <property type="component" value="Unplaced"/>
</dbReference>
<sequence>MKLLGWMHRKFRQNSGDPHKDFVIGQPLIDDQQYFPRTSINKPFKQAQKDLNSSRLDQDYEDDEPLASISEIFPGFLAIGTLGSSDPATPKFSISIDYITETETEVTENELKLISEELEKVLDAEAKDDTGSRRNSHGSTVNSNSKVLEGPENNGSTAICPLQGYLFGSSVEFSETTTVAKKENRTSLGELFQKSKPSEDEKDDQKQVEKKGDNKLYGIQLIKRKLKKKMHNPTASGDVLTVSTDQTKLSKIRNLFNRKVYPEITTMEKEKWDQKAQKNDKKKKAAIDGVHKNNGDRGSIMIFPKKLIFKQPSTHSDDDHDDWNKEQWIKTDADCK</sequence>
<gene>
    <name evidence="3" type="primary">LOC111439112</name>
</gene>
<name>A0A6J1EX80_CUCMO</name>
<evidence type="ECO:0000313" key="3">
    <source>
        <dbReference type="RefSeq" id="XP_022932602.1"/>
    </source>
</evidence>
<dbReference type="GO" id="GO:2000012">
    <property type="term" value="P:regulation of auxin polar transport"/>
    <property type="evidence" value="ECO:0007669"/>
    <property type="project" value="InterPro"/>
</dbReference>
<keyword evidence="2" id="KW-1185">Reference proteome</keyword>